<dbReference type="PANTHER" id="PTHR34107:SF8">
    <property type="entry name" value="UNIDENTIFIED OPEN READING FRAME"/>
    <property type="match status" value="1"/>
</dbReference>
<name>A0ABW7CD78_9CYAN</name>
<keyword evidence="2" id="KW-0378">Hydrolase</keyword>
<feature type="domain" description="Putative restriction endonuclease" evidence="1">
    <location>
        <begin position="12"/>
        <end position="174"/>
    </location>
</feature>
<comment type="caution">
    <text evidence="2">The sequence shown here is derived from an EMBL/GenBank/DDBJ whole genome shotgun (WGS) entry which is preliminary data.</text>
</comment>
<dbReference type="PANTHER" id="PTHR34107">
    <property type="entry name" value="SLL0198 PROTEIN-RELATED"/>
    <property type="match status" value="1"/>
</dbReference>
<dbReference type="EMBL" id="JAZAQF010000059">
    <property type="protein sequence ID" value="MFG3818124.1"/>
    <property type="molecule type" value="Genomic_DNA"/>
</dbReference>
<dbReference type="GO" id="GO:0004519">
    <property type="term" value="F:endonuclease activity"/>
    <property type="evidence" value="ECO:0007669"/>
    <property type="project" value="UniProtKB-KW"/>
</dbReference>
<gene>
    <name evidence="2" type="ORF">VPK24_10800</name>
</gene>
<accession>A0ABW7CD78</accession>
<keyword evidence="2" id="KW-0540">Nuclease</keyword>
<evidence type="ECO:0000259" key="1">
    <source>
        <dbReference type="Pfam" id="PF05685"/>
    </source>
</evidence>
<protein>
    <submittedName>
        <fullName evidence="2">Uma2 family endonuclease</fullName>
    </submittedName>
</protein>
<evidence type="ECO:0000313" key="2">
    <source>
        <dbReference type="EMBL" id="MFG3818124.1"/>
    </source>
</evidence>
<keyword evidence="2" id="KW-0255">Endonuclease</keyword>
<dbReference type="CDD" id="cd06260">
    <property type="entry name" value="DUF820-like"/>
    <property type="match status" value="1"/>
</dbReference>
<proteinExistence type="predicted"/>
<dbReference type="InterPro" id="IPR011335">
    <property type="entry name" value="Restrct_endonuc-II-like"/>
</dbReference>
<organism evidence="2 3">
    <name type="scientific">Limnothrix redekei LRLZ20PSL1</name>
    <dbReference type="NCBI Taxonomy" id="3112953"/>
    <lineage>
        <taxon>Bacteria</taxon>
        <taxon>Bacillati</taxon>
        <taxon>Cyanobacteriota</taxon>
        <taxon>Cyanophyceae</taxon>
        <taxon>Pseudanabaenales</taxon>
        <taxon>Pseudanabaenaceae</taxon>
        <taxon>Limnothrix</taxon>
    </lineage>
</organism>
<dbReference type="Proteomes" id="UP001604335">
    <property type="component" value="Unassembled WGS sequence"/>
</dbReference>
<dbReference type="RefSeq" id="WP_393013091.1">
    <property type="nucleotide sequence ID" value="NZ_JAZAQF010000059.1"/>
</dbReference>
<dbReference type="Gene3D" id="3.90.1570.10">
    <property type="entry name" value="tt1808, chain A"/>
    <property type="match status" value="1"/>
</dbReference>
<dbReference type="Pfam" id="PF05685">
    <property type="entry name" value="Uma2"/>
    <property type="match status" value="1"/>
</dbReference>
<keyword evidence="3" id="KW-1185">Reference proteome</keyword>
<evidence type="ECO:0000313" key="3">
    <source>
        <dbReference type="Proteomes" id="UP001604335"/>
    </source>
</evidence>
<reference evidence="3" key="1">
    <citation type="journal article" date="2024" name="Algal Res.">
        <title>Biochemical, toxicological and genomic investigation of a high-biomass producing Limnothrix strain isolated from Italian shallow drinking water reservoir.</title>
        <authorList>
            <person name="Simonazzi M."/>
            <person name="Shishido T.K."/>
            <person name="Delbaje E."/>
            <person name="Wahlsten M."/>
            <person name="Fewer D.P."/>
            <person name="Sivonen K."/>
            <person name="Pezzolesi L."/>
            <person name="Pistocchi R."/>
        </authorList>
    </citation>
    <scope>NUCLEOTIDE SEQUENCE [LARGE SCALE GENOMIC DNA]</scope>
    <source>
        <strain evidence="3">LRLZ20PSL1</strain>
    </source>
</reference>
<dbReference type="InterPro" id="IPR012296">
    <property type="entry name" value="Nuclease_put_TT1808"/>
</dbReference>
<sequence length="190" mass="21377">MLETLTAPISLADFLELPETQPASEYIDGQILQKPMPKGKHSIIQAELAAAINAVIRSRRRGLAFTELRCTFDGRSIVPDIAVFSWERIPKDESGEIADRFLLAPDWVVEILSPDQSHAQLFKKLRHCFQHGTIAGWIIDPANKAVMIYRPGQEALLFDLEEMPDRPLPIPEFVGELTLTSEVLFSWLAL</sequence>
<dbReference type="InterPro" id="IPR008538">
    <property type="entry name" value="Uma2"/>
</dbReference>
<dbReference type="SUPFAM" id="SSF52980">
    <property type="entry name" value="Restriction endonuclease-like"/>
    <property type="match status" value="1"/>
</dbReference>